<evidence type="ECO:0000256" key="6">
    <source>
        <dbReference type="ARBA" id="ARBA00023014"/>
    </source>
</evidence>
<dbReference type="EMBL" id="AZEQ01000002">
    <property type="protein sequence ID" value="KRL26799.1"/>
    <property type="molecule type" value="Genomic_DNA"/>
</dbReference>
<name>A0A0R1P3E2_LIMMU</name>
<feature type="domain" description="Uracil-DNA glycosylase-like" evidence="8">
    <location>
        <begin position="40"/>
        <end position="220"/>
    </location>
</feature>
<keyword evidence="3" id="KW-0227">DNA damage</keyword>
<dbReference type="GO" id="GO:0006281">
    <property type="term" value="P:DNA repair"/>
    <property type="evidence" value="ECO:0007669"/>
    <property type="project" value="UniProtKB-KW"/>
</dbReference>
<keyword evidence="1" id="KW-0004">4Fe-4S</keyword>
<dbReference type="GO" id="GO:0051539">
    <property type="term" value="F:4 iron, 4 sulfur cluster binding"/>
    <property type="evidence" value="ECO:0007669"/>
    <property type="project" value="UniProtKB-KW"/>
</dbReference>
<comment type="caution">
    <text evidence="9">The sequence shown here is derived from an EMBL/GenBank/DDBJ whole genome shotgun (WGS) entry which is preliminary data.</text>
</comment>
<dbReference type="PANTHER" id="PTHR33693:SF1">
    <property type="entry name" value="TYPE-4 URACIL-DNA GLYCOSYLASE"/>
    <property type="match status" value="1"/>
</dbReference>
<evidence type="ECO:0000313" key="10">
    <source>
        <dbReference type="Proteomes" id="UP000050901"/>
    </source>
</evidence>
<evidence type="ECO:0000259" key="8">
    <source>
        <dbReference type="SMART" id="SM00986"/>
    </source>
</evidence>
<protein>
    <submittedName>
        <fullName evidence="9">Uracil-DNA glycosylase superfamily protein</fullName>
    </submittedName>
</protein>
<evidence type="ECO:0000256" key="3">
    <source>
        <dbReference type="ARBA" id="ARBA00022763"/>
    </source>
</evidence>
<dbReference type="Pfam" id="PF03167">
    <property type="entry name" value="UDG"/>
    <property type="match status" value="1"/>
</dbReference>
<dbReference type="Gene3D" id="3.40.470.10">
    <property type="entry name" value="Uracil-DNA glycosylase-like domain"/>
    <property type="match status" value="1"/>
</dbReference>
<keyword evidence="2" id="KW-0479">Metal-binding</keyword>
<evidence type="ECO:0000256" key="5">
    <source>
        <dbReference type="ARBA" id="ARBA00023004"/>
    </source>
</evidence>
<keyword evidence="7" id="KW-0234">DNA repair</keyword>
<gene>
    <name evidence="9" type="ORF">FC47_GL000935</name>
</gene>
<dbReference type="PATRIC" id="fig|1423771.3.peg.943"/>
<dbReference type="CDD" id="cd10030">
    <property type="entry name" value="UDG-F4_TTUDGA_SPO1dp_like"/>
    <property type="match status" value="1"/>
</dbReference>
<dbReference type="InterPro" id="IPR051536">
    <property type="entry name" value="UDG_Type-4/5"/>
</dbReference>
<sequence>MITEIFFIYEGESMIIEYPPSLLQQAEDLLKGHHLTGFVAGQGPKHPKIMLIGEAPGREEAKTGVPFVGASGKELMKLIEEYLHMTREDVYITSVVRRRPYSIKRVKDKKTGAIVEKTPNRTPTKAEVYAYARLFDWELDQVRPKILMPLGNTSLQRLLGPSAKIGSLHGQILHCLIQRAASDHQGYVMSNQSYTVIPMYHPAAFLYARKLEPIVRHDWEAIAQKLDQLETDKI</sequence>
<dbReference type="PANTHER" id="PTHR33693">
    <property type="entry name" value="TYPE-5 URACIL-DNA GLYCOSYLASE"/>
    <property type="match status" value="1"/>
</dbReference>
<dbReference type="SMART" id="SM00986">
    <property type="entry name" value="UDG"/>
    <property type="match status" value="1"/>
</dbReference>
<proteinExistence type="predicted"/>
<dbReference type="SUPFAM" id="SSF52141">
    <property type="entry name" value="Uracil-DNA glycosylase-like"/>
    <property type="match status" value="1"/>
</dbReference>
<keyword evidence="4" id="KW-0378">Hydrolase</keyword>
<reference evidence="9 10" key="1">
    <citation type="journal article" date="2015" name="Genome Announc.">
        <title>Expanding the biotechnology potential of lactobacilli through comparative genomics of 213 strains and associated genera.</title>
        <authorList>
            <person name="Sun Z."/>
            <person name="Harris H.M."/>
            <person name="McCann A."/>
            <person name="Guo C."/>
            <person name="Argimon S."/>
            <person name="Zhang W."/>
            <person name="Yang X."/>
            <person name="Jeffery I.B."/>
            <person name="Cooney J.C."/>
            <person name="Kagawa T.F."/>
            <person name="Liu W."/>
            <person name="Song Y."/>
            <person name="Salvetti E."/>
            <person name="Wrobel A."/>
            <person name="Rasinkangas P."/>
            <person name="Parkhill J."/>
            <person name="Rea M.C."/>
            <person name="O'Sullivan O."/>
            <person name="Ritari J."/>
            <person name="Douillard F.P."/>
            <person name="Paul Ross R."/>
            <person name="Yang R."/>
            <person name="Briner A.E."/>
            <person name="Felis G.E."/>
            <person name="de Vos W.M."/>
            <person name="Barrangou R."/>
            <person name="Klaenhammer T.R."/>
            <person name="Caufield P.W."/>
            <person name="Cui Y."/>
            <person name="Zhang H."/>
            <person name="O'Toole P.W."/>
        </authorList>
    </citation>
    <scope>NUCLEOTIDE SEQUENCE [LARGE SCALE GENOMIC DNA]</scope>
    <source>
        <strain evidence="9 10">DSM 13345</strain>
    </source>
</reference>
<evidence type="ECO:0000256" key="4">
    <source>
        <dbReference type="ARBA" id="ARBA00022801"/>
    </source>
</evidence>
<evidence type="ECO:0000256" key="2">
    <source>
        <dbReference type="ARBA" id="ARBA00022723"/>
    </source>
</evidence>
<dbReference type="GO" id="GO:0097506">
    <property type="term" value="F:deaminated base DNA N-glycosylase activity"/>
    <property type="evidence" value="ECO:0007669"/>
    <property type="project" value="UniProtKB-ARBA"/>
</dbReference>
<organism evidence="9 10">
    <name type="scientific">Limosilactobacillus mucosae DSM 13345</name>
    <dbReference type="NCBI Taxonomy" id="1423771"/>
    <lineage>
        <taxon>Bacteria</taxon>
        <taxon>Bacillati</taxon>
        <taxon>Bacillota</taxon>
        <taxon>Bacilli</taxon>
        <taxon>Lactobacillales</taxon>
        <taxon>Lactobacillaceae</taxon>
        <taxon>Limosilactobacillus</taxon>
    </lineage>
</organism>
<keyword evidence="6" id="KW-0411">Iron-sulfur</keyword>
<dbReference type="AlphaFoldDB" id="A0A0R1P3E2"/>
<dbReference type="InterPro" id="IPR036895">
    <property type="entry name" value="Uracil-DNA_glycosylase-like_sf"/>
</dbReference>
<dbReference type="Proteomes" id="UP000050901">
    <property type="component" value="Unassembled WGS sequence"/>
</dbReference>
<dbReference type="GO" id="GO:0046872">
    <property type="term" value="F:metal ion binding"/>
    <property type="evidence" value="ECO:0007669"/>
    <property type="project" value="UniProtKB-KW"/>
</dbReference>
<dbReference type="InterPro" id="IPR005122">
    <property type="entry name" value="Uracil-DNA_glycosylase-like"/>
</dbReference>
<dbReference type="SMART" id="SM00987">
    <property type="entry name" value="UreE_C"/>
    <property type="match status" value="1"/>
</dbReference>
<evidence type="ECO:0000256" key="7">
    <source>
        <dbReference type="ARBA" id="ARBA00023204"/>
    </source>
</evidence>
<keyword evidence="5" id="KW-0408">Iron</keyword>
<evidence type="ECO:0000313" key="9">
    <source>
        <dbReference type="EMBL" id="KRL26799.1"/>
    </source>
</evidence>
<evidence type="ECO:0000256" key="1">
    <source>
        <dbReference type="ARBA" id="ARBA00022485"/>
    </source>
</evidence>
<accession>A0A0R1P3E2</accession>